<dbReference type="FunFam" id="1.10.10.10:FF:000214">
    <property type="entry name" value="Methylated-DNA--protein-cysteine methyltransferase"/>
    <property type="match status" value="1"/>
</dbReference>
<organism evidence="11">
    <name type="scientific">uncultured Actinomycetospora sp</name>
    <dbReference type="NCBI Taxonomy" id="1135996"/>
    <lineage>
        <taxon>Bacteria</taxon>
        <taxon>Bacillati</taxon>
        <taxon>Actinomycetota</taxon>
        <taxon>Actinomycetes</taxon>
        <taxon>Pseudonocardiales</taxon>
        <taxon>Pseudonocardiaceae</taxon>
        <taxon>Actinomycetospora</taxon>
        <taxon>environmental samples</taxon>
    </lineage>
</organism>
<name>A0A6J4HWB4_9PSEU</name>
<dbReference type="PROSITE" id="PS00374">
    <property type="entry name" value="MGMT"/>
    <property type="match status" value="1"/>
</dbReference>
<dbReference type="PANTHER" id="PTHR10815">
    <property type="entry name" value="METHYLATED-DNA--PROTEIN-CYSTEINE METHYLTRANSFERASE"/>
    <property type="match status" value="1"/>
</dbReference>
<dbReference type="Pfam" id="PF02870">
    <property type="entry name" value="Methyltransf_1N"/>
    <property type="match status" value="1"/>
</dbReference>
<evidence type="ECO:0000256" key="3">
    <source>
        <dbReference type="ARBA" id="ARBA00011918"/>
    </source>
</evidence>
<keyword evidence="6" id="KW-0227">DNA damage</keyword>
<evidence type="ECO:0000256" key="8">
    <source>
        <dbReference type="ARBA" id="ARBA00049348"/>
    </source>
</evidence>
<evidence type="ECO:0000259" key="10">
    <source>
        <dbReference type="Pfam" id="PF02870"/>
    </source>
</evidence>
<dbReference type="EC" id="2.1.1.63" evidence="3"/>
<sequence length="180" mass="18697">MSGVELRSVSRHALGPPGVLPDMSVVHDTAIGPLHLDASPRGLTLLGFSPGDGEGVPDGDAVRVLDLARRELDAYFAGTLREFTVPVDLDAHPAGDRRVLDGLAAVGYGETVSYGKLAAAVGLGPGEARRVGGTMARNPVAIVVPCHRVVGAEGSLTGYAGGLERKRALLDLEGRDRLLF</sequence>
<dbReference type="SUPFAM" id="SSF46767">
    <property type="entry name" value="Methylated DNA-protein cysteine methyltransferase, C-terminal domain"/>
    <property type="match status" value="1"/>
</dbReference>
<evidence type="ECO:0000259" key="9">
    <source>
        <dbReference type="Pfam" id="PF01035"/>
    </source>
</evidence>
<protein>
    <recommendedName>
        <fullName evidence="3">methylated-DNA--[protein]-cysteine S-methyltransferase</fullName>
        <ecNumber evidence="3">2.1.1.63</ecNumber>
    </recommendedName>
</protein>
<dbReference type="GO" id="GO:0006281">
    <property type="term" value="P:DNA repair"/>
    <property type="evidence" value="ECO:0007669"/>
    <property type="project" value="UniProtKB-KW"/>
</dbReference>
<dbReference type="Gene3D" id="1.10.10.10">
    <property type="entry name" value="Winged helix-like DNA-binding domain superfamily/Winged helix DNA-binding domain"/>
    <property type="match status" value="1"/>
</dbReference>
<dbReference type="InterPro" id="IPR036631">
    <property type="entry name" value="MGMT_N_sf"/>
</dbReference>
<dbReference type="CDD" id="cd06445">
    <property type="entry name" value="ATase"/>
    <property type="match status" value="1"/>
</dbReference>
<dbReference type="Gene3D" id="3.30.160.70">
    <property type="entry name" value="Methylated DNA-protein cysteine methyltransferase domain"/>
    <property type="match status" value="1"/>
</dbReference>
<keyword evidence="4 11" id="KW-0489">Methyltransferase</keyword>
<evidence type="ECO:0000256" key="6">
    <source>
        <dbReference type="ARBA" id="ARBA00022763"/>
    </source>
</evidence>
<evidence type="ECO:0000256" key="4">
    <source>
        <dbReference type="ARBA" id="ARBA00022603"/>
    </source>
</evidence>
<proteinExistence type="inferred from homology"/>
<evidence type="ECO:0000256" key="2">
    <source>
        <dbReference type="ARBA" id="ARBA00008711"/>
    </source>
</evidence>
<keyword evidence="5 11" id="KW-0808">Transferase</keyword>
<dbReference type="InterPro" id="IPR036388">
    <property type="entry name" value="WH-like_DNA-bd_sf"/>
</dbReference>
<dbReference type="InterPro" id="IPR008332">
    <property type="entry name" value="MethylG_MeTrfase_N"/>
</dbReference>
<dbReference type="InterPro" id="IPR014048">
    <property type="entry name" value="MethylDNA_cys_MeTrfase_DNA-bd"/>
</dbReference>
<evidence type="ECO:0000256" key="7">
    <source>
        <dbReference type="ARBA" id="ARBA00023204"/>
    </source>
</evidence>
<gene>
    <name evidence="11" type="ORF">AVDCRST_MAG54-1198</name>
</gene>
<comment type="catalytic activity">
    <reaction evidence="8">
        <text>a 6-O-methyl-2'-deoxyguanosine in DNA + L-cysteinyl-[protein] = S-methyl-L-cysteinyl-[protein] + a 2'-deoxyguanosine in DNA</text>
        <dbReference type="Rhea" id="RHEA:24000"/>
        <dbReference type="Rhea" id="RHEA-COMP:10131"/>
        <dbReference type="Rhea" id="RHEA-COMP:10132"/>
        <dbReference type="Rhea" id="RHEA-COMP:11367"/>
        <dbReference type="Rhea" id="RHEA-COMP:11368"/>
        <dbReference type="ChEBI" id="CHEBI:29950"/>
        <dbReference type="ChEBI" id="CHEBI:82612"/>
        <dbReference type="ChEBI" id="CHEBI:85445"/>
        <dbReference type="ChEBI" id="CHEBI:85448"/>
        <dbReference type="EC" id="2.1.1.63"/>
    </reaction>
</comment>
<dbReference type="AlphaFoldDB" id="A0A6J4HWB4"/>
<dbReference type="Pfam" id="PF01035">
    <property type="entry name" value="DNA_binding_1"/>
    <property type="match status" value="1"/>
</dbReference>
<dbReference type="GO" id="GO:0003908">
    <property type="term" value="F:methylated-DNA-[protein]-cysteine S-methyltransferase activity"/>
    <property type="evidence" value="ECO:0007669"/>
    <property type="project" value="UniProtKB-EC"/>
</dbReference>
<dbReference type="SUPFAM" id="SSF53155">
    <property type="entry name" value="Methylated DNA-protein cysteine methyltransferase domain"/>
    <property type="match status" value="1"/>
</dbReference>
<evidence type="ECO:0000256" key="1">
    <source>
        <dbReference type="ARBA" id="ARBA00001286"/>
    </source>
</evidence>
<dbReference type="InterPro" id="IPR001497">
    <property type="entry name" value="MethylDNA_cys_MeTrfase_AS"/>
</dbReference>
<dbReference type="EMBL" id="CADCTH010000161">
    <property type="protein sequence ID" value="CAA9234679.1"/>
    <property type="molecule type" value="Genomic_DNA"/>
</dbReference>
<comment type="catalytic activity">
    <reaction evidence="1">
        <text>a 4-O-methyl-thymidine in DNA + L-cysteinyl-[protein] = a thymidine in DNA + S-methyl-L-cysteinyl-[protein]</text>
        <dbReference type="Rhea" id="RHEA:53428"/>
        <dbReference type="Rhea" id="RHEA-COMP:10131"/>
        <dbReference type="Rhea" id="RHEA-COMP:10132"/>
        <dbReference type="Rhea" id="RHEA-COMP:13555"/>
        <dbReference type="Rhea" id="RHEA-COMP:13556"/>
        <dbReference type="ChEBI" id="CHEBI:29950"/>
        <dbReference type="ChEBI" id="CHEBI:82612"/>
        <dbReference type="ChEBI" id="CHEBI:137386"/>
        <dbReference type="ChEBI" id="CHEBI:137387"/>
        <dbReference type="EC" id="2.1.1.63"/>
    </reaction>
</comment>
<feature type="domain" description="Methylated-DNA-[protein]-cysteine S-methyltransferase DNA binding" evidence="9">
    <location>
        <begin position="97"/>
        <end position="174"/>
    </location>
</feature>
<dbReference type="GO" id="GO:0032259">
    <property type="term" value="P:methylation"/>
    <property type="evidence" value="ECO:0007669"/>
    <property type="project" value="UniProtKB-KW"/>
</dbReference>
<reference evidence="11" key="1">
    <citation type="submission" date="2020-02" db="EMBL/GenBank/DDBJ databases">
        <authorList>
            <person name="Meier V. D."/>
        </authorList>
    </citation>
    <scope>NUCLEOTIDE SEQUENCE</scope>
    <source>
        <strain evidence="11">AVDCRST_MAG54</strain>
    </source>
</reference>
<comment type="similarity">
    <text evidence="2">Belongs to the MGMT family.</text>
</comment>
<dbReference type="InterPro" id="IPR036217">
    <property type="entry name" value="MethylDNA_cys_MeTrfase_DNAb"/>
</dbReference>
<accession>A0A6J4HWB4</accession>
<evidence type="ECO:0000313" key="11">
    <source>
        <dbReference type="EMBL" id="CAA9234679.1"/>
    </source>
</evidence>
<evidence type="ECO:0000256" key="5">
    <source>
        <dbReference type="ARBA" id="ARBA00022679"/>
    </source>
</evidence>
<feature type="domain" description="Methylguanine DNA methyltransferase ribonuclease-like" evidence="10">
    <location>
        <begin position="28"/>
        <end position="89"/>
    </location>
</feature>
<dbReference type="NCBIfam" id="TIGR00589">
    <property type="entry name" value="ogt"/>
    <property type="match status" value="1"/>
</dbReference>
<dbReference type="PANTHER" id="PTHR10815:SF5">
    <property type="entry name" value="METHYLATED-DNA--PROTEIN-CYSTEINE METHYLTRANSFERASE"/>
    <property type="match status" value="1"/>
</dbReference>
<keyword evidence="7" id="KW-0234">DNA repair</keyword>